<evidence type="ECO:0000313" key="4">
    <source>
        <dbReference type="Proteomes" id="UP000265703"/>
    </source>
</evidence>
<sequence length="181" mass="20824">MAVFIHAYILIFDFLYRTSFGFSNESLTIIVGKNNVGKTKLLEYIFLENRKWDGFDDEYEGGYTKSLPIFFREGFNVCVPNHEYYAKLERKGRISVVMENDKMEETKIIEPLMLEIKDEEDDFDIDVDNRVGGRNSAVKISYPLSGVGSGLIKSKTLQSLIEKIIDKNKTESSKLNKPVDR</sequence>
<dbReference type="InterPro" id="IPR041685">
    <property type="entry name" value="AAA_GajA/Old/RecF-like"/>
</dbReference>
<protein>
    <recommendedName>
        <fullName evidence="2">Endonuclease GajA/Old nuclease/RecF-like AAA domain-containing protein</fullName>
    </recommendedName>
</protein>
<dbReference type="EMBL" id="QKYT01000875">
    <property type="protein sequence ID" value="RIA80916.1"/>
    <property type="molecule type" value="Genomic_DNA"/>
</dbReference>
<proteinExistence type="predicted"/>
<dbReference type="AlphaFoldDB" id="A0A397S842"/>
<accession>A0A397S842</accession>
<evidence type="ECO:0000313" key="3">
    <source>
        <dbReference type="EMBL" id="RIA80916.1"/>
    </source>
</evidence>
<comment type="caution">
    <text evidence="3">The sequence shown here is derived from an EMBL/GenBank/DDBJ whole genome shotgun (WGS) entry which is preliminary data.</text>
</comment>
<dbReference type="Pfam" id="PF13175">
    <property type="entry name" value="AAA_15"/>
    <property type="match status" value="1"/>
</dbReference>
<gene>
    <name evidence="3" type="ORF">C1645_837831</name>
</gene>
<organism evidence="3 4">
    <name type="scientific">Glomus cerebriforme</name>
    <dbReference type="NCBI Taxonomy" id="658196"/>
    <lineage>
        <taxon>Eukaryota</taxon>
        <taxon>Fungi</taxon>
        <taxon>Fungi incertae sedis</taxon>
        <taxon>Mucoromycota</taxon>
        <taxon>Glomeromycotina</taxon>
        <taxon>Glomeromycetes</taxon>
        <taxon>Glomerales</taxon>
        <taxon>Glomeraceae</taxon>
        <taxon>Glomus</taxon>
    </lineage>
</organism>
<dbReference type="Proteomes" id="UP000265703">
    <property type="component" value="Unassembled WGS sequence"/>
</dbReference>
<reference evidence="3 4" key="1">
    <citation type="submission" date="2018-06" db="EMBL/GenBank/DDBJ databases">
        <title>Comparative genomics reveals the genomic features of Rhizophagus irregularis, R. cerebriforme, R. diaphanum and Gigaspora rosea, and their symbiotic lifestyle signature.</title>
        <authorList>
            <person name="Morin E."/>
            <person name="San Clemente H."/>
            <person name="Chen E.C.H."/>
            <person name="De La Providencia I."/>
            <person name="Hainaut M."/>
            <person name="Kuo A."/>
            <person name="Kohler A."/>
            <person name="Murat C."/>
            <person name="Tang N."/>
            <person name="Roy S."/>
            <person name="Loubradou J."/>
            <person name="Henrissat B."/>
            <person name="Grigoriev I.V."/>
            <person name="Corradi N."/>
            <person name="Roux C."/>
            <person name="Martin F.M."/>
        </authorList>
    </citation>
    <scope>NUCLEOTIDE SEQUENCE [LARGE SCALE GENOMIC DNA]</scope>
    <source>
        <strain evidence="3 4">DAOM 227022</strain>
    </source>
</reference>
<evidence type="ECO:0000256" key="1">
    <source>
        <dbReference type="SAM" id="SignalP"/>
    </source>
</evidence>
<name>A0A397S842_9GLOM</name>
<keyword evidence="1" id="KW-0732">Signal</keyword>
<feature type="domain" description="Endonuclease GajA/Old nuclease/RecF-like AAA" evidence="2">
    <location>
        <begin position="21"/>
        <end position="172"/>
    </location>
</feature>
<keyword evidence="4" id="KW-1185">Reference proteome</keyword>
<feature type="chain" id="PRO_5017221725" description="Endonuclease GajA/Old nuclease/RecF-like AAA domain-containing protein" evidence="1">
    <location>
        <begin position="22"/>
        <end position="181"/>
    </location>
</feature>
<evidence type="ECO:0000259" key="2">
    <source>
        <dbReference type="Pfam" id="PF13175"/>
    </source>
</evidence>
<feature type="signal peptide" evidence="1">
    <location>
        <begin position="1"/>
        <end position="21"/>
    </location>
</feature>